<keyword evidence="2" id="KW-1185">Reference proteome</keyword>
<dbReference type="AlphaFoldDB" id="A0A8X7BX75"/>
<dbReference type="Proteomes" id="UP000886998">
    <property type="component" value="Unassembled WGS sequence"/>
</dbReference>
<dbReference type="EMBL" id="BMAV01005143">
    <property type="protein sequence ID" value="GFY45962.1"/>
    <property type="molecule type" value="Genomic_DNA"/>
</dbReference>
<protein>
    <submittedName>
        <fullName evidence="1">Uncharacterized protein</fullName>
    </submittedName>
</protein>
<evidence type="ECO:0000313" key="2">
    <source>
        <dbReference type="Proteomes" id="UP000886998"/>
    </source>
</evidence>
<organism evidence="1 2">
    <name type="scientific">Trichonephila inaurata madagascariensis</name>
    <dbReference type="NCBI Taxonomy" id="2747483"/>
    <lineage>
        <taxon>Eukaryota</taxon>
        <taxon>Metazoa</taxon>
        <taxon>Ecdysozoa</taxon>
        <taxon>Arthropoda</taxon>
        <taxon>Chelicerata</taxon>
        <taxon>Arachnida</taxon>
        <taxon>Araneae</taxon>
        <taxon>Araneomorphae</taxon>
        <taxon>Entelegynae</taxon>
        <taxon>Araneoidea</taxon>
        <taxon>Nephilidae</taxon>
        <taxon>Trichonephila</taxon>
        <taxon>Trichonephila inaurata</taxon>
    </lineage>
</organism>
<comment type="caution">
    <text evidence="1">The sequence shown here is derived from an EMBL/GenBank/DDBJ whole genome shotgun (WGS) entry which is preliminary data.</text>
</comment>
<gene>
    <name evidence="1" type="ORF">TNIN_272281</name>
</gene>
<name>A0A8X7BX75_9ARAC</name>
<sequence>MKLKSVVSLRNPNPVRDGNLREPVTFTFFPTPQCQSHTFAPAPYSSDFNRIPRVSVNNFSALLLSILTWACNQHLETIIPTETFSLGFASMILSLIPEHFYSNWLR</sequence>
<evidence type="ECO:0000313" key="1">
    <source>
        <dbReference type="EMBL" id="GFY45962.1"/>
    </source>
</evidence>
<proteinExistence type="predicted"/>
<accession>A0A8X7BX75</accession>
<reference evidence="1" key="1">
    <citation type="submission" date="2020-08" db="EMBL/GenBank/DDBJ databases">
        <title>Multicomponent nature underlies the extraordinary mechanical properties of spider dragline silk.</title>
        <authorList>
            <person name="Kono N."/>
            <person name="Nakamura H."/>
            <person name="Mori M."/>
            <person name="Yoshida Y."/>
            <person name="Ohtoshi R."/>
            <person name="Malay A.D."/>
            <person name="Moran D.A.P."/>
            <person name="Tomita M."/>
            <person name="Numata K."/>
            <person name="Arakawa K."/>
        </authorList>
    </citation>
    <scope>NUCLEOTIDE SEQUENCE</scope>
</reference>